<dbReference type="EMBL" id="LK023321">
    <property type="protein sequence ID" value="CDS06681.1"/>
    <property type="molecule type" value="Genomic_DNA"/>
</dbReference>
<dbReference type="GO" id="GO:0016020">
    <property type="term" value="C:membrane"/>
    <property type="evidence" value="ECO:0007669"/>
    <property type="project" value="InterPro"/>
</dbReference>
<keyword evidence="2" id="KW-0808">Transferase</keyword>
<evidence type="ECO:0000313" key="5">
    <source>
        <dbReference type="EMBL" id="CDS06681.1"/>
    </source>
</evidence>
<dbReference type="SUPFAM" id="SSF53448">
    <property type="entry name" value="Nucleotide-diphospho-sugar transferases"/>
    <property type="match status" value="1"/>
</dbReference>
<protein>
    <recommendedName>
        <fullName evidence="6">Alpha 1,2-mannosyltransferase</fullName>
    </recommendedName>
</protein>
<dbReference type="GO" id="GO:0006487">
    <property type="term" value="P:protein N-linked glycosylation"/>
    <property type="evidence" value="ECO:0007669"/>
    <property type="project" value="TreeGrafter"/>
</dbReference>
<dbReference type="FunFam" id="3.90.550.10:FF:000051">
    <property type="entry name" value="Alpha-1,2-mannosyltransferase (Ktr4)"/>
    <property type="match status" value="1"/>
</dbReference>
<evidence type="ECO:0008006" key="6">
    <source>
        <dbReference type="Google" id="ProtNLM"/>
    </source>
</evidence>
<feature type="active site" description="Nucleophile" evidence="3">
    <location>
        <position position="284"/>
    </location>
</feature>
<dbReference type="Gene3D" id="3.90.550.10">
    <property type="entry name" value="Spore Coat Polysaccharide Biosynthesis Protein SpsA, Chain A"/>
    <property type="match status" value="1"/>
</dbReference>
<comment type="similarity">
    <text evidence="1">Belongs to the glycosyltransferase 15 family.</text>
</comment>
<dbReference type="PIRSF" id="PIRSF018153">
    <property type="entry name" value="Glyco_trans_15"/>
    <property type="match status" value="1"/>
</dbReference>
<dbReference type="PANTHER" id="PTHR31121">
    <property type="entry name" value="ALPHA-1,2 MANNOSYLTRANSFERASE KTR1"/>
    <property type="match status" value="1"/>
</dbReference>
<name>A0A077WGE0_9FUNG</name>
<dbReference type="InterPro" id="IPR029044">
    <property type="entry name" value="Nucleotide-diphossugar_trans"/>
</dbReference>
<feature type="transmembrane region" description="Helical" evidence="4">
    <location>
        <begin position="7"/>
        <end position="27"/>
    </location>
</feature>
<evidence type="ECO:0000256" key="2">
    <source>
        <dbReference type="ARBA" id="ARBA00022679"/>
    </source>
</evidence>
<proteinExistence type="inferred from homology"/>
<evidence type="ECO:0000256" key="1">
    <source>
        <dbReference type="ARBA" id="ARBA00007677"/>
    </source>
</evidence>
<keyword evidence="4" id="KW-1133">Transmembrane helix</keyword>
<evidence type="ECO:0000256" key="4">
    <source>
        <dbReference type="SAM" id="Phobius"/>
    </source>
</evidence>
<dbReference type="GO" id="GO:0000026">
    <property type="term" value="F:alpha-1,2-mannosyltransferase activity"/>
    <property type="evidence" value="ECO:0007669"/>
    <property type="project" value="TreeGrafter"/>
</dbReference>
<dbReference type="PANTHER" id="PTHR31121:SF6">
    <property type="entry name" value="ALPHA-1,2 MANNOSYLTRANSFERASE KTR1"/>
    <property type="match status" value="1"/>
</dbReference>
<gene>
    <name evidence="5" type="ORF">LRAMOSA09208</name>
</gene>
<sequence length="405" mass="47952">MSKRRQTLGIQIVGALTALMIVAYFFLPAGVTNTPSAANRAGRPITNLNELTVDDFQKRPMQKQAVQATDPNRVKAAFVILARNGDLTGVRYAMRQVEDRFNHKFNYPYVFLNEENFTTEFKTLTTSLTKADTFYGKIDPSMWGYPSYINETYAAECRKDMEDRNIIYGGSESYRHMCRFQSGFFFRHPLLDNFEYYWRVEPDVQYFCDIDYDVFQMMKDNQYKYGWTLSLTEYKETIPTLWETTQEFMRKHPDYIVRSNSLLAWVTDDEFLTYNGCHFWSNFEIGSLDFLRSKEYVEFFEYLDRAGGFFYERWGDAPVHSLAVAMLLRKDEVHFFNDIGYKHNPLMHCPTEPYLQNKCHCNPHENFDWEAWSCATRYKQRVDASFVWDESTYYNKTAPYRISAE</sequence>
<dbReference type="AlphaFoldDB" id="A0A077WGE0"/>
<dbReference type="GO" id="GO:0005794">
    <property type="term" value="C:Golgi apparatus"/>
    <property type="evidence" value="ECO:0007669"/>
    <property type="project" value="TreeGrafter"/>
</dbReference>
<reference evidence="5" key="1">
    <citation type="journal article" date="2014" name="Genome Announc.">
        <title>De novo whole-genome sequence and genome annotation of Lichtheimia ramosa.</title>
        <authorList>
            <person name="Linde J."/>
            <person name="Schwartze V."/>
            <person name="Binder U."/>
            <person name="Lass-Florl C."/>
            <person name="Voigt K."/>
            <person name="Horn F."/>
        </authorList>
    </citation>
    <scope>NUCLEOTIDE SEQUENCE</scope>
    <source>
        <strain evidence="5">JMRC FSU:6197</strain>
    </source>
</reference>
<evidence type="ECO:0000256" key="3">
    <source>
        <dbReference type="PIRSR" id="PIRSR018153-1"/>
    </source>
</evidence>
<keyword evidence="4" id="KW-0812">Transmembrane</keyword>
<organism evidence="5">
    <name type="scientific">Lichtheimia ramosa</name>
    <dbReference type="NCBI Taxonomy" id="688394"/>
    <lineage>
        <taxon>Eukaryota</taxon>
        <taxon>Fungi</taxon>
        <taxon>Fungi incertae sedis</taxon>
        <taxon>Mucoromycota</taxon>
        <taxon>Mucoromycotina</taxon>
        <taxon>Mucoromycetes</taxon>
        <taxon>Mucorales</taxon>
        <taxon>Lichtheimiaceae</taxon>
        <taxon>Lichtheimia</taxon>
    </lineage>
</organism>
<dbReference type="GO" id="GO:0000032">
    <property type="term" value="P:cell wall mannoprotein biosynthetic process"/>
    <property type="evidence" value="ECO:0007669"/>
    <property type="project" value="TreeGrafter"/>
</dbReference>
<accession>A0A077WGE0</accession>
<keyword evidence="4" id="KW-0472">Membrane</keyword>
<dbReference type="OrthoDB" id="439943at2759"/>
<dbReference type="Pfam" id="PF01793">
    <property type="entry name" value="Glyco_transf_15"/>
    <property type="match status" value="1"/>
</dbReference>
<dbReference type="InterPro" id="IPR002685">
    <property type="entry name" value="Glyco_trans_15"/>
</dbReference>